<dbReference type="Gene3D" id="1.10.8.60">
    <property type="match status" value="1"/>
</dbReference>
<dbReference type="GO" id="GO:0005524">
    <property type="term" value="F:ATP binding"/>
    <property type="evidence" value="ECO:0007669"/>
    <property type="project" value="UniProtKB-KW"/>
</dbReference>
<proteinExistence type="inferred from homology"/>
<dbReference type="PANTHER" id="PTHR13779:SF7">
    <property type="entry name" value="ATPASE WRNIP1"/>
    <property type="match status" value="1"/>
</dbReference>
<feature type="region of interest" description="Disordered" evidence="7">
    <location>
        <begin position="439"/>
        <end position="458"/>
    </location>
</feature>
<dbReference type="FunFam" id="3.40.50.300:FF:000137">
    <property type="entry name" value="Replication-associated recombination protein A"/>
    <property type="match status" value="1"/>
</dbReference>
<evidence type="ECO:0000256" key="4">
    <source>
        <dbReference type="ARBA" id="ARBA00022705"/>
    </source>
</evidence>
<dbReference type="Pfam" id="PF12002">
    <property type="entry name" value="MgsA_C"/>
    <property type="match status" value="1"/>
</dbReference>
<evidence type="ECO:0000256" key="1">
    <source>
        <dbReference type="ARBA" id="ARBA00002393"/>
    </source>
</evidence>
<dbReference type="InterPro" id="IPR003593">
    <property type="entry name" value="AAA+_ATPase"/>
</dbReference>
<dbReference type="AlphaFoldDB" id="A0A1I5S7R1"/>
<dbReference type="FunFam" id="1.10.8.60:FF:000029">
    <property type="entry name" value="Replication-associated recombination protein A"/>
    <property type="match status" value="1"/>
</dbReference>
<protein>
    <recommendedName>
        <fullName evidence="3">Replication-associated recombination protein A</fullName>
    </recommendedName>
</protein>
<dbReference type="Gene3D" id="3.40.50.300">
    <property type="entry name" value="P-loop containing nucleotide triphosphate hydrolases"/>
    <property type="match status" value="1"/>
</dbReference>
<dbReference type="SMART" id="SM00382">
    <property type="entry name" value="AAA"/>
    <property type="match status" value="1"/>
</dbReference>
<evidence type="ECO:0000313" key="10">
    <source>
        <dbReference type="Proteomes" id="UP000182624"/>
    </source>
</evidence>
<dbReference type="GO" id="GO:0009378">
    <property type="term" value="F:four-way junction helicase activity"/>
    <property type="evidence" value="ECO:0007669"/>
    <property type="project" value="InterPro"/>
</dbReference>
<dbReference type="CDD" id="cd00009">
    <property type="entry name" value="AAA"/>
    <property type="match status" value="1"/>
</dbReference>
<dbReference type="InterPro" id="IPR008921">
    <property type="entry name" value="DNA_pol3_clamp-load_cplx_C"/>
</dbReference>
<dbReference type="SUPFAM" id="SSF48019">
    <property type="entry name" value="post-AAA+ oligomerization domain-like"/>
    <property type="match status" value="1"/>
</dbReference>
<dbReference type="Proteomes" id="UP000182624">
    <property type="component" value="Unassembled WGS sequence"/>
</dbReference>
<name>A0A1I5S7R1_9FIRM</name>
<evidence type="ECO:0000256" key="7">
    <source>
        <dbReference type="SAM" id="MobiDB-lite"/>
    </source>
</evidence>
<dbReference type="FunFam" id="1.10.3710.10:FF:000003">
    <property type="entry name" value="ATPase, AAA family protein"/>
    <property type="match status" value="1"/>
</dbReference>
<dbReference type="Gene3D" id="1.10.3710.10">
    <property type="entry name" value="DNA polymerase III clamp loader subunits, C-terminal domain"/>
    <property type="match status" value="1"/>
</dbReference>
<evidence type="ECO:0000256" key="6">
    <source>
        <dbReference type="ARBA" id="ARBA00022840"/>
    </source>
</evidence>
<dbReference type="Pfam" id="PF05496">
    <property type="entry name" value="RuvB_N"/>
    <property type="match status" value="1"/>
</dbReference>
<dbReference type="EMBL" id="FOXO01000005">
    <property type="protein sequence ID" value="SFP66719.1"/>
    <property type="molecule type" value="Genomic_DNA"/>
</dbReference>
<dbReference type="RefSeq" id="WP_074885259.1">
    <property type="nucleotide sequence ID" value="NZ_FOXO01000005.1"/>
</dbReference>
<keyword evidence="5" id="KW-0547">Nucleotide-binding</keyword>
<accession>A0A1I5S7R1</accession>
<dbReference type="Pfam" id="PF16193">
    <property type="entry name" value="AAA_assoc_2"/>
    <property type="match status" value="1"/>
</dbReference>
<sequence length="458" mass="50734">MDLFEYMAGNRKEKEAPLAARMRPQTLDEVVGQEDIIGEDKLLYRAIKADRLSSIILYGPPGVGKTTLAKVIANTTSADFHQVNATIAGKKDMESVVETAKNNLGGYGRKTILFIDEIHRFNKAQQDYLLPYVEDGTLILIGATTENPYFEVNGALISRSRIFELKPLSKENILTLIKRAFESDRGVKQYNAEITDEAADFLADIADGDARAALNAIELAVLTTKPSEDAKIHVDLAVAEECIQKKAIRYDKTGDNHYDTIAAFIESMCGSDPDAALYYLGRMLAAGEDVKYIARRMLVAASEEVGNADPMAICVAASAAIAVERVGMPEGRIILAQAATYIASAPKSNAAYLGIEKVLQTVRETGNLPIPPYLQDSSYKGAAKLGRGVGYKYAHNYPNHWVEQQYLPDAIKDMTFYEPNDIGHEKDIKEYFRNIGKDPQRYEYKDPSKEGNPERPWE</sequence>
<evidence type="ECO:0000256" key="3">
    <source>
        <dbReference type="ARBA" id="ARBA00020776"/>
    </source>
</evidence>
<dbReference type="GO" id="GO:0000731">
    <property type="term" value="P:DNA synthesis involved in DNA repair"/>
    <property type="evidence" value="ECO:0007669"/>
    <property type="project" value="TreeGrafter"/>
</dbReference>
<feature type="domain" description="AAA+ ATPase" evidence="8">
    <location>
        <begin position="51"/>
        <end position="168"/>
    </location>
</feature>
<evidence type="ECO:0000256" key="5">
    <source>
        <dbReference type="ARBA" id="ARBA00022741"/>
    </source>
</evidence>
<keyword evidence="10" id="KW-1185">Reference proteome</keyword>
<reference evidence="10" key="1">
    <citation type="submission" date="2016-10" db="EMBL/GenBank/DDBJ databases">
        <authorList>
            <person name="Varghese N."/>
            <person name="Submissions S."/>
        </authorList>
    </citation>
    <scope>NUCLEOTIDE SEQUENCE [LARGE SCALE GENOMIC DNA]</scope>
    <source>
        <strain evidence="10">P18</strain>
    </source>
</reference>
<dbReference type="FunFam" id="1.20.272.10:FF:000001">
    <property type="entry name" value="Putative AAA family ATPase"/>
    <property type="match status" value="1"/>
</dbReference>
<keyword evidence="4" id="KW-0235">DNA replication</keyword>
<keyword evidence="6" id="KW-0067">ATP-binding</keyword>
<dbReference type="Gene3D" id="1.20.272.10">
    <property type="match status" value="1"/>
</dbReference>
<dbReference type="InterPro" id="IPR051314">
    <property type="entry name" value="AAA_ATPase_RarA/MGS1/WRNIP1"/>
</dbReference>
<comment type="similarity">
    <text evidence="2">Belongs to the AAA ATPase family. RarA/MGS1/WRNIP1 subfamily.</text>
</comment>
<evidence type="ECO:0000256" key="2">
    <source>
        <dbReference type="ARBA" id="ARBA00008959"/>
    </source>
</evidence>
<dbReference type="InterPro" id="IPR021886">
    <property type="entry name" value="MgsA_C"/>
</dbReference>
<comment type="function">
    <text evidence="1">DNA-dependent ATPase that plays important roles in cellular responses to stalled DNA replication processes.</text>
</comment>
<organism evidence="9 10">
    <name type="scientific">Butyrivibrio proteoclasticus</name>
    <dbReference type="NCBI Taxonomy" id="43305"/>
    <lineage>
        <taxon>Bacteria</taxon>
        <taxon>Bacillati</taxon>
        <taxon>Bacillota</taxon>
        <taxon>Clostridia</taxon>
        <taxon>Lachnospirales</taxon>
        <taxon>Lachnospiraceae</taxon>
        <taxon>Butyrivibrio</taxon>
    </lineage>
</organism>
<dbReference type="InterPro" id="IPR008824">
    <property type="entry name" value="RuvB-like_N"/>
</dbReference>
<dbReference type="PANTHER" id="PTHR13779">
    <property type="entry name" value="WERNER HELICASE-INTERACTING PROTEIN 1 FAMILY MEMBER"/>
    <property type="match status" value="1"/>
</dbReference>
<dbReference type="SUPFAM" id="SSF52540">
    <property type="entry name" value="P-loop containing nucleoside triphosphate hydrolases"/>
    <property type="match status" value="1"/>
</dbReference>
<dbReference type="InterPro" id="IPR027417">
    <property type="entry name" value="P-loop_NTPase"/>
</dbReference>
<gene>
    <name evidence="9" type="ORF">SAMN04487928_105167</name>
</gene>
<dbReference type="GO" id="GO:0017116">
    <property type="term" value="F:single-stranded DNA helicase activity"/>
    <property type="evidence" value="ECO:0007669"/>
    <property type="project" value="TreeGrafter"/>
</dbReference>
<dbReference type="OrthoDB" id="9778364at2"/>
<dbReference type="InterPro" id="IPR032423">
    <property type="entry name" value="AAA_assoc_2"/>
</dbReference>
<evidence type="ECO:0000259" key="8">
    <source>
        <dbReference type="SMART" id="SM00382"/>
    </source>
</evidence>
<dbReference type="GO" id="GO:0006261">
    <property type="term" value="P:DNA-templated DNA replication"/>
    <property type="evidence" value="ECO:0007669"/>
    <property type="project" value="TreeGrafter"/>
</dbReference>
<dbReference type="GO" id="GO:0006310">
    <property type="term" value="P:DNA recombination"/>
    <property type="evidence" value="ECO:0007669"/>
    <property type="project" value="InterPro"/>
</dbReference>
<dbReference type="GO" id="GO:0003677">
    <property type="term" value="F:DNA binding"/>
    <property type="evidence" value="ECO:0007669"/>
    <property type="project" value="InterPro"/>
</dbReference>
<dbReference type="CDD" id="cd18139">
    <property type="entry name" value="HLD_clamp_RarA"/>
    <property type="match status" value="1"/>
</dbReference>
<dbReference type="GO" id="GO:0008047">
    <property type="term" value="F:enzyme activator activity"/>
    <property type="evidence" value="ECO:0007669"/>
    <property type="project" value="TreeGrafter"/>
</dbReference>
<evidence type="ECO:0000313" key="9">
    <source>
        <dbReference type="EMBL" id="SFP66719.1"/>
    </source>
</evidence>